<name>A0AAN7CUK3_9PEZI</name>
<protein>
    <submittedName>
        <fullName evidence="2">Uncharacterized protein</fullName>
    </submittedName>
</protein>
<comment type="caution">
    <text evidence="2">The sequence shown here is derived from an EMBL/GenBank/DDBJ whole genome shotgun (WGS) entry which is preliminary data.</text>
</comment>
<gene>
    <name evidence="2" type="ORF">C7999DRAFT_32071</name>
</gene>
<proteinExistence type="predicted"/>
<reference evidence="2" key="2">
    <citation type="submission" date="2023-05" db="EMBL/GenBank/DDBJ databases">
        <authorList>
            <consortium name="Lawrence Berkeley National Laboratory"/>
            <person name="Steindorff A."/>
            <person name="Hensen N."/>
            <person name="Bonometti L."/>
            <person name="Westerberg I."/>
            <person name="Brannstrom I.O."/>
            <person name="Guillou S."/>
            <person name="Cros-Aarteil S."/>
            <person name="Calhoun S."/>
            <person name="Haridas S."/>
            <person name="Kuo A."/>
            <person name="Mondo S."/>
            <person name="Pangilinan J."/>
            <person name="Riley R."/>
            <person name="Labutti K."/>
            <person name="Andreopoulos B."/>
            <person name="Lipzen A."/>
            <person name="Chen C."/>
            <person name="Yanf M."/>
            <person name="Daum C."/>
            <person name="Ng V."/>
            <person name="Clum A."/>
            <person name="Ohm R."/>
            <person name="Martin F."/>
            <person name="Silar P."/>
            <person name="Natvig D."/>
            <person name="Lalanne C."/>
            <person name="Gautier V."/>
            <person name="Ament-Velasquez S.L."/>
            <person name="Kruys A."/>
            <person name="Hutchinson M.I."/>
            <person name="Powell A.J."/>
            <person name="Barry K."/>
            <person name="Miller A.N."/>
            <person name="Grigoriev I.V."/>
            <person name="Debuchy R."/>
            <person name="Gladieux P."/>
            <person name="Thoren M.H."/>
            <person name="Johannesson H."/>
        </authorList>
    </citation>
    <scope>NUCLEOTIDE SEQUENCE</scope>
    <source>
        <strain evidence="2">CBS 359.72</strain>
    </source>
</reference>
<dbReference type="PROSITE" id="PS51257">
    <property type="entry name" value="PROKAR_LIPOPROTEIN"/>
    <property type="match status" value="1"/>
</dbReference>
<sequence>MRLTNALLSLVAGLTACVEASARAGTYQIMFLWNAYQIEIETFGPGNTVTAKNCNHVGAARELPTVTTAEHLKAIGYNSVLDPIKLYPGVYTRGGQLPNLENLLENSFEAVQEARRVTTNPAGIDRFLSLAGESLDSCIDMRIADQSDNLNNDFMNGMRYYRYNNFQIEYRDPKPRLPNGDTYDLIDISKTLKNENNQAMLQGWGNFDDFIKNYVAGYDDLPGNPKKHAAAITALQEFSMKLQFPVDSC</sequence>
<organism evidence="2 3">
    <name type="scientific">Corynascus novoguineensis</name>
    <dbReference type="NCBI Taxonomy" id="1126955"/>
    <lineage>
        <taxon>Eukaryota</taxon>
        <taxon>Fungi</taxon>
        <taxon>Dikarya</taxon>
        <taxon>Ascomycota</taxon>
        <taxon>Pezizomycotina</taxon>
        <taxon>Sordariomycetes</taxon>
        <taxon>Sordariomycetidae</taxon>
        <taxon>Sordariales</taxon>
        <taxon>Chaetomiaceae</taxon>
        <taxon>Corynascus</taxon>
    </lineage>
</organism>
<reference evidence="2" key="1">
    <citation type="journal article" date="2023" name="Mol. Phylogenet. Evol.">
        <title>Genome-scale phylogeny and comparative genomics of the fungal order Sordariales.</title>
        <authorList>
            <person name="Hensen N."/>
            <person name="Bonometti L."/>
            <person name="Westerberg I."/>
            <person name="Brannstrom I.O."/>
            <person name="Guillou S."/>
            <person name="Cros-Aarteil S."/>
            <person name="Calhoun S."/>
            <person name="Haridas S."/>
            <person name="Kuo A."/>
            <person name="Mondo S."/>
            <person name="Pangilinan J."/>
            <person name="Riley R."/>
            <person name="LaButti K."/>
            <person name="Andreopoulos B."/>
            <person name="Lipzen A."/>
            <person name="Chen C."/>
            <person name="Yan M."/>
            <person name="Daum C."/>
            <person name="Ng V."/>
            <person name="Clum A."/>
            <person name="Steindorff A."/>
            <person name="Ohm R.A."/>
            <person name="Martin F."/>
            <person name="Silar P."/>
            <person name="Natvig D.O."/>
            <person name="Lalanne C."/>
            <person name="Gautier V."/>
            <person name="Ament-Velasquez S.L."/>
            <person name="Kruys A."/>
            <person name="Hutchinson M.I."/>
            <person name="Powell A.J."/>
            <person name="Barry K."/>
            <person name="Miller A.N."/>
            <person name="Grigoriev I.V."/>
            <person name="Debuchy R."/>
            <person name="Gladieux P."/>
            <person name="Hiltunen Thoren M."/>
            <person name="Johannesson H."/>
        </authorList>
    </citation>
    <scope>NUCLEOTIDE SEQUENCE</scope>
    <source>
        <strain evidence="2">CBS 359.72</strain>
    </source>
</reference>
<dbReference type="EMBL" id="MU857652">
    <property type="protein sequence ID" value="KAK4247527.1"/>
    <property type="molecule type" value="Genomic_DNA"/>
</dbReference>
<accession>A0AAN7CUK3</accession>
<dbReference type="Proteomes" id="UP001303647">
    <property type="component" value="Unassembled WGS sequence"/>
</dbReference>
<keyword evidence="3" id="KW-1185">Reference proteome</keyword>
<evidence type="ECO:0000256" key="1">
    <source>
        <dbReference type="SAM" id="SignalP"/>
    </source>
</evidence>
<evidence type="ECO:0000313" key="3">
    <source>
        <dbReference type="Proteomes" id="UP001303647"/>
    </source>
</evidence>
<evidence type="ECO:0000313" key="2">
    <source>
        <dbReference type="EMBL" id="KAK4247527.1"/>
    </source>
</evidence>
<feature type="chain" id="PRO_5042989290" evidence="1">
    <location>
        <begin position="23"/>
        <end position="249"/>
    </location>
</feature>
<dbReference type="AlphaFoldDB" id="A0AAN7CUK3"/>
<feature type="signal peptide" evidence="1">
    <location>
        <begin position="1"/>
        <end position="22"/>
    </location>
</feature>
<keyword evidence="1" id="KW-0732">Signal</keyword>